<evidence type="ECO:0000313" key="1">
    <source>
        <dbReference type="EMBL" id="CAB5219786.1"/>
    </source>
</evidence>
<sequence length="45" mass="5015">MTDFNGMIVAHIVVTNYDLEQVRQQIAAKLSELDFVNAFSIGADE</sequence>
<organism evidence="1">
    <name type="scientific">uncultured Caudovirales phage</name>
    <dbReference type="NCBI Taxonomy" id="2100421"/>
    <lineage>
        <taxon>Viruses</taxon>
        <taxon>Duplodnaviria</taxon>
        <taxon>Heunggongvirae</taxon>
        <taxon>Uroviricota</taxon>
        <taxon>Caudoviricetes</taxon>
        <taxon>Peduoviridae</taxon>
        <taxon>Maltschvirus</taxon>
        <taxon>Maltschvirus maltsch</taxon>
    </lineage>
</organism>
<protein>
    <submittedName>
        <fullName evidence="1">Uncharacterized protein</fullName>
    </submittedName>
</protein>
<accession>A0A6J7WPF3</accession>
<proteinExistence type="predicted"/>
<gene>
    <name evidence="1" type="ORF">UFOVP221_141</name>
</gene>
<name>A0A6J7WPF3_9CAUD</name>
<dbReference type="EMBL" id="LR798267">
    <property type="protein sequence ID" value="CAB5219786.1"/>
    <property type="molecule type" value="Genomic_DNA"/>
</dbReference>
<reference evidence="1" key="1">
    <citation type="submission" date="2020-05" db="EMBL/GenBank/DDBJ databases">
        <authorList>
            <person name="Chiriac C."/>
            <person name="Salcher M."/>
            <person name="Ghai R."/>
            <person name="Kavagutti S V."/>
        </authorList>
    </citation>
    <scope>NUCLEOTIDE SEQUENCE</scope>
</reference>